<organism evidence="6 7">
    <name type="scientific">Granulosicoccus antarcticus IMCC3135</name>
    <dbReference type="NCBI Taxonomy" id="1192854"/>
    <lineage>
        <taxon>Bacteria</taxon>
        <taxon>Pseudomonadati</taxon>
        <taxon>Pseudomonadota</taxon>
        <taxon>Gammaproteobacteria</taxon>
        <taxon>Chromatiales</taxon>
        <taxon>Granulosicoccaceae</taxon>
        <taxon>Granulosicoccus</taxon>
    </lineage>
</organism>
<feature type="region of interest" description="Disordered" evidence="4">
    <location>
        <begin position="132"/>
        <end position="265"/>
    </location>
</feature>
<dbReference type="InterPro" id="IPR019734">
    <property type="entry name" value="TPR_rpt"/>
</dbReference>
<dbReference type="RefSeq" id="WP_088919310.1">
    <property type="nucleotide sequence ID" value="NZ_CP018632.1"/>
</dbReference>
<dbReference type="SUPFAM" id="SSF48452">
    <property type="entry name" value="TPR-like"/>
    <property type="match status" value="1"/>
</dbReference>
<sequence length="299" mass="32516">MRRLAAYLHPLRCILVFSLVLASAVPASASDDNLLAHRLFEQGDFVRAGEIFTDPAWKGVAFYRSEQWWRAAEAFVRADDPVSAFNLGNCYVQLGYLELALDAYQQALLLDSSLEAAADNAKLMRKLLAAEDKQKQQGGRQPSGEEIERLETQDETHERGSGEGGDEQSDISEAAPTEQSDEQGKQSMKSGEDAQTGQGGQASKQEHQAAEKQDGGALKGESSDESPQNSASGEAESETLSDDSLAAGVRSTLETEQATTQWLNRISHDSALFLQRRIRLEQRRRLAAGQSAPAGGSSW</sequence>
<gene>
    <name evidence="6" type="ORF">IMCC3135_20880</name>
</gene>
<feature type="compositionally biased region" description="Basic and acidic residues" evidence="4">
    <location>
        <begin position="204"/>
        <end position="214"/>
    </location>
</feature>
<evidence type="ECO:0000256" key="1">
    <source>
        <dbReference type="ARBA" id="ARBA00022737"/>
    </source>
</evidence>
<keyword evidence="5" id="KW-0732">Signal</keyword>
<accession>A0A2Z2NSF4</accession>
<dbReference type="InterPro" id="IPR013105">
    <property type="entry name" value="TPR_2"/>
</dbReference>
<dbReference type="InterPro" id="IPR011990">
    <property type="entry name" value="TPR-like_helical_dom_sf"/>
</dbReference>
<dbReference type="EMBL" id="CP018632">
    <property type="protein sequence ID" value="ASJ74253.1"/>
    <property type="molecule type" value="Genomic_DNA"/>
</dbReference>
<keyword evidence="7" id="KW-1185">Reference proteome</keyword>
<dbReference type="Pfam" id="PF07719">
    <property type="entry name" value="TPR_2"/>
    <property type="match status" value="1"/>
</dbReference>
<evidence type="ECO:0000256" key="2">
    <source>
        <dbReference type="ARBA" id="ARBA00022803"/>
    </source>
</evidence>
<evidence type="ECO:0000256" key="5">
    <source>
        <dbReference type="SAM" id="SignalP"/>
    </source>
</evidence>
<evidence type="ECO:0000256" key="4">
    <source>
        <dbReference type="SAM" id="MobiDB-lite"/>
    </source>
</evidence>
<dbReference type="PROSITE" id="PS50005">
    <property type="entry name" value="TPR"/>
    <property type="match status" value="1"/>
</dbReference>
<feature type="signal peptide" evidence="5">
    <location>
        <begin position="1"/>
        <end position="29"/>
    </location>
</feature>
<dbReference type="SMART" id="SM00028">
    <property type="entry name" value="TPR"/>
    <property type="match status" value="1"/>
</dbReference>
<protein>
    <submittedName>
        <fullName evidence="6">Uncharacterized protein</fullName>
    </submittedName>
</protein>
<feature type="compositionally biased region" description="Polar residues" evidence="4">
    <location>
        <begin position="185"/>
        <end position="196"/>
    </location>
</feature>
<dbReference type="OrthoDB" id="9807628at2"/>
<keyword evidence="2 3" id="KW-0802">TPR repeat</keyword>
<feature type="repeat" description="TPR" evidence="3">
    <location>
        <begin position="81"/>
        <end position="114"/>
    </location>
</feature>
<feature type="chain" id="PRO_5016421021" evidence="5">
    <location>
        <begin position="30"/>
        <end position="299"/>
    </location>
</feature>
<dbReference type="Proteomes" id="UP000250079">
    <property type="component" value="Chromosome"/>
</dbReference>
<evidence type="ECO:0000313" key="6">
    <source>
        <dbReference type="EMBL" id="ASJ74253.1"/>
    </source>
</evidence>
<dbReference type="AlphaFoldDB" id="A0A2Z2NSF4"/>
<reference evidence="6 7" key="1">
    <citation type="submission" date="2016-12" db="EMBL/GenBank/DDBJ databases">
        <authorList>
            <person name="Song W.-J."/>
            <person name="Kurnit D.M."/>
        </authorList>
    </citation>
    <scope>NUCLEOTIDE SEQUENCE [LARGE SCALE GENOMIC DNA]</scope>
    <source>
        <strain evidence="6 7">IMCC3135</strain>
    </source>
</reference>
<name>A0A2Z2NSF4_9GAMM</name>
<evidence type="ECO:0000313" key="7">
    <source>
        <dbReference type="Proteomes" id="UP000250079"/>
    </source>
</evidence>
<dbReference type="KEGG" id="gai:IMCC3135_20880"/>
<keyword evidence="1" id="KW-0677">Repeat</keyword>
<feature type="compositionally biased region" description="Polar residues" evidence="4">
    <location>
        <begin position="252"/>
        <end position="264"/>
    </location>
</feature>
<proteinExistence type="predicted"/>
<feature type="compositionally biased region" description="Basic and acidic residues" evidence="4">
    <location>
        <begin position="146"/>
        <end position="161"/>
    </location>
</feature>
<dbReference type="Gene3D" id="1.25.40.10">
    <property type="entry name" value="Tetratricopeptide repeat domain"/>
    <property type="match status" value="1"/>
</dbReference>
<evidence type="ECO:0000256" key="3">
    <source>
        <dbReference type="PROSITE-ProRule" id="PRU00339"/>
    </source>
</evidence>